<organism evidence="3">
    <name type="scientific">Alexandrium catenella</name>
    <name type="common">Red tide dinoflagellate</name>
    <name type="synonym">Gonyaulax catenella</name>
    <dbReference type="NCBI Taxonomy" id="2925"/>
    <lineage>
        <taxon>Eukaryota</taxon>
        <taxon>Sar</taxon>
        <taxon>Alveolata</taxon>
        <taxon>Dinophyceae</taxon>
        <taxon>Gonyaulacales</taxon>
        <taxon>Pyrocystaceae</taxon>
        <taxon>Alexandrium</taxon>
    </lineage>
</organism>
<gene>
    <name evidence="3" type="ORF">ACAT0790_LOCUS66846</name>
</gene>
<reference evidence="3" key="1">
    <citation type="submission" date="2021-01" db="EMBL/GenBank/DDBJ databases">
        <authorList>
            <person name="Corre E."/>
            <person name="Pelletier E."/>
            <person name="Niang G."/>
            <person name="Scheremetjew M."/>
            <person name="Finn R."/>
            <person name="Kale V."/>
            <person name="Holt S."/>
            <person name="Cochrane G."/>
            <person name="Meng A."/>
            <person name="Brown T."/>
            <person name="Cohen L."/>
        </authorList>
    </citation>
    <scope>NUCLEOTIDE SEQUENCE</scope>
    <source>
        <strain evidence="3">OF101</strain>
    </source>
</reference>
<feature type="transmembrane region" description="Helical" evidence="2">
    <location>
        <begin position="363"/>
        <end position="382"/>
    </location>
</feature>
<evidence type="ECO:0000313" key="3">
    <source>
        <dbReference type="EMBL" id="CAD9190072.1"/>
    </source>
</evidence>
<proteinExistence type="predicted"/>
<feature type="region of interest" description="Disordered" evidence="1">
    <location>
        <begin position="1"/>
        <end position="35"/>
    </location>
</feature>
<evidence type="ECO:0000256" key="1">
    <source>
        <dbReference type="SAM" id="MobiDB-lite"/>
    </source>
</evidence>
<protein>
    <submittedName>
        <fullName evidence="3">Uncharacterized protein</fullName>
    </submittedName>
</protein>
<keyword evidence="2" id="KW-0812">Transmembrane</keyword>
<feature type="transmembrane region" description="Helical" evidence="2">
    <location>
        <begin position="69"/>
        <end position="95"/>
    </location>
</feature>
<dbReference type="EMBL" id="HBGE01112119">
    <property type="protein sequence ID" value="CAD9190072.1"/>
    <property type="molecule type" value="Transcribed_RNA"/>
</dbReference>
<evidence type="ECO:0000256" key="2">
    <source>
        <dbReference type="SAM" id="Phobius"/>
    </source>
</evidence>
<keyword evidence="2" id="KW-1133">Transmembrane helix</keyword>
<name>A0A7S1SBI9_ALECA</name>
<feature type="compositionally biased region" description="Polar residues" evidence="1">
    <location>
        <begin position="23"/>
        <end position="35"/>
    </location>
</feature>
<feature type="compositionally biased region" description="Polar residues" evidence="1">
    <location>
        <begin position="1"/>
        <end position="16"/>
    </location>
</feature>
<dbReference type="AlphaFoldDB" id="A0A7S1SBI9"/>
<keyword evidence="2" id="KW-0472">Membrane</keyword>
<accession>A0A7S1SBI9</accession>
<sequence length="569" mass="62517">MKQQTDSKPLLSQASQAKAYDGSTPSEAVSGTTGAPTEQAGTFPLDVFACLPPAVVQAVPRQFKTIQCWAHLVLVVGTATSIALAIDTLISWYYFGCRTRTCQGRVIPLVFVACCSLYFVRTLQQFDEDLIVKQRDVQNAKDKLSKHYQETVAEMDACIAKSMDAQATFAERSFDAKRRDFQRFLQKVSKERAPSGQSLATEFRRFVAMWLSVFQECSIDPVSRPLRPLSTEELDSCDGGPAKVAELVAARLRATQVKFISGQLDADRQELSGVRKVWNRLTEAHAVAIASKRASVCARRPDAEAGTLSFEAGAMAAGDQGGAMQRGWLQAGVSPHLCALDREKADASGFPVELHCCRTRCTLLSAEHVQLLLAFVLGFVVLRFELFVAEISKCVLVVNIGTCLLCIAFVLYEFVDIDILQQLETQLRDVLLEQEKLEGKRKAMLDFYDRAQQLADVWLHRTIPRLELLKQFSEEVEDSLSEDFAASLRDMTSSMEALEQSLPALPLWLSDKAMGAKTMKDLGEAMTAVTKATSVKAALAMMPKCSSTLALESARLQSAAQPSGGEAKV</sequence>
<feature type="transmembrane region" description="Helical" evidence="2">
    <location>
        <begin position="394"/>
        <end position="415"/>
    </location>
</feature>